<name>A0A1Q5TGS5_9EURO</name>
<sequence length="173" mass="19263">MTSTPLNAVLPSQVLKYLPTYQVLLCLRCRYAIQPGAVGRYLKEIHHIHRSSRQAFVKYASQYELAQPNDVVLPDHGQFPVSLLPVQDVLACSYDGCTHLCATTKRMKQHWRLVHNTPAADGNDLWKSVPLQTFFRGNALRYFTNAAFLVSTPAALSDSSDALTSDISARTGE</sequence>
<evidence type="ECO:0008006" key="3">
    <source>
        <dbReference type="Google" id="ProtNLM"/>
    </source>
</evidence>
<proteinExistence type="predicted"/>
<organism evidence="1 2">
    <name type="scientific">Penicillium subrubescens</name>
    <dbReference type="NCBI Taxonomy" id="1316194"/>
    <lineage>
        <taxon>Eukaryota</taxon>
        <taxon>Fungi</taxon>
        <taxon>Dikarya</taxon>
        <taxon>Ascomycota</taxon>
        <taxon>Pezizomycotina</taxon>
        <taxon>Eurotiomycetes</taxon>
        <taxon>Eurotiomycetidae</taxon>
        <taxon>Eurotiales</taxon>
        <taxon>Aspergillaceae</taxon>
        <taxon>Penicillium</taxon>
    </lineage>
</organism>
<dbReference type="STRING" id="1316194.A0A1Q5TGS5"/>
<gene>
    <name evidence="1" type="ORF">PENSUB_8431</name>
</gene>
<evidence type="ECO:0000313" key="2">
    <source>
        <dbReference type="Proteomes" id="UP000186955"/>
    </source>
</evidence>
<dbReference type="EMBL" id="MNBE01000657">
    <property type="protein sequence ID" value="OKO99447.1"/>
    <property type="molecule type" value="Genomic_DNA"/>
</dbReference>
<dbReference type="InterPro" id="IPR022698">
    <property type="entry name" value="OrsD"/>
</dbReference>
<protein>
    <recommendedName>
        <fullName evidence="3">C2H2-type domain-containing protein</fullName>
    </recommendedName>
</protein>
<comment type="caution">
    <text evidence="1">The sequence shown here is derived from an EMBL/GenBank/DDBJ whole genome shotgun (WGS) entry which is preliminary data.</text>
</comment>
<dbReference type="Proteomes" id="UP000186955">
    <property type="component" value="Unassembled WGS sequence"/>
</dbReference>
<keyword evidence="2" id="KW-1185">Reference proteome</keyword>
<dbReference type="AlphaFoldDB" id="A0A1Q5TGS5"/>
<accession>A0A1Q5TGS5</accession>
<evidence type="ECO:0000313" key="1">
    <source>
        <dbReference type="EMBL" id="OKO99447.1"/>
    </source>
</evidence>
<dbReference type="Pfam" id="PF12013">
    <property type="entry name" value="OrsD"/>
    <property type="match status" value="1"/>
</dbReference>
<reference evidence="1 2" key="1">
    <citation type="submission" date="2016-10" db="EMBL/GenBank/DDBJ databases">
        <title>Genome sequence of the ascomycete fungus Penicillium subrubescens.</title>
        <authorList>
            <person name="De Vries R.P."/>
            <person name="Peng M."/>
            <person name="Dilokpimol A."/>
            <person name="Hilden K."/>
            <person name="Makela M.R."/>
            <person name="Grigoriev I."/>
            <person name="Riley R."/>
            <person name="Granchi Z."/>
        </authorList>
    </citation>
    <scope>NUCLEOTIDE SEQUENCE [LARGE SCALE GENOMIC DNA]</scope>
    <source>
        <strain evidence="1 2">CBS 132785</strain>
    </source>
</reference>